<dbReference type="InterPro" id="IPR008928">
    <property type="entry name" value="6-hairpin_glycosidase_sf"/>
</dbReference>
<dbReference type="InterPro" id="IPR011613">
    <property type="entry name" value="GH15-like"/>
</dbReference>
<feature type="domain" description="Trehalase-like N-terminal" evidence="2">
    <location>
        <begin position="6"/>
        <end position="153"/>
    </location>
</feature>
<keyword evidence="3" id="KW-0378">Hydrolase</keyword>
<evidence type="ECO:0000313" key="3">
    <source>
        <dbReference type="EMBL" id="MFC0221083.1"/>
    </source>
</evidence>
<dbReference type="PANTHER" id="PTHR31616:SF10">
    <property type="entry name" value="TREHALASE"/>
    <property type="match status" value="1"/>
</dbReference>
<organism evidence="3 4">
    <name type="scientific">Nocardioides zeicaulis</name>
    <dbReference type="NCBI Taxonomy" id="1776857"/>
    <lineage>
        <taxon>Bacteria</taxon>
        <taxon>Bacillati</taxon>
        <taxon>Actinomycetota</taxon>
        <taxon>Actinomycetes</taxon>
        <taxon>Propionibacteriales</taxon>
        <taxon>Nocardioidaceae</taxon>
        <taxon>Nocardioides</taxon>
    </lineage>
</organism>
<gene>
    <name evidence="3" type="ORF">ACFFJG_01215</name>
</gene>
<dbReference type="GO" id="GO:0016787">
    <property type="term" value="F:hydrolase activity"/>
    <property type="evidence" value="ECO:0007669"/>
    <property type="project" value="UniProtKB-KW"/>
</dbReference>
<dbReference type="Pfam" id="PF19291">
    <property type="entry name" value="TREH_N"/>
    <property type="match status" value="1"/>
</dbReference>
<reference evidence="3 4" key="1">
    <citation type="submission" date="2024-09" db="EMBL/GenBank/DDBJ databases">
        <authorList>
            <person name="Sun Q."/>
            <person name="Mori K."/>
        </authorList>
    </citation>
    <scope>NUCLEOTIDE SEQUENCE [LARGE SCALE GENOMIC DNA]</scope>
    <source>
        <strain evidence="3 4">CCM 8654</strain>
    </source>
</reference>
<dbReference type="InterPro" id="IPR045582">
    <property type="entry name" value="Trehalase-like_N"/>
</dbReference>
<dbReference type="SUPFAM" id="SSF48208">
    <property type="entry name" value="Six-hairpin glycosidases"/>
    <property type="match status" value="1"/>
</dbReference>
<protein>
    <submittedName>
        <fullName evidence="3">Glycoside hydrolase family 15 protein</fullName>
    </submittedName>
</protein>
<keyword evidence="4" id="KW-1185">Reference proteome</keyword>
<accession>A0ABV6DWI0</accession>
<evidence type="ECO:0000313" key="4">
    <source>
        <dbReference type="Proteomes" id="UP001589698"/>
    </source>
</evidence>
<evidence type="ECO:0000259" key="2">
    <source>
        <dbReference type="Pfam" id="PF19291"/>
    </source>
</evidence>
<dbReference type="InterPro" id="IPR012341">
    <property type="entry name" value="6hp_glycosidase-like_sf"/>
</dbReference>
<feature type="domain" description="GH15-like" evidence="1">
    <location>
        <begin position="233"/>
        <end position="568"/>
    </location>
</feature>
<dbReference type="Gene3D" id="1.50.10.10">
    <property type="match status" value="1"/>
</dbReference>
<proteinExistence type="predicted"/>
<name>A0ABV6DWI0_9ACTN</name>
<dbReference type="Proteomes" id="UP001589698">
    <property type="component" value="Unassembled WGS sequence"/>
</dbReference>
<dbReference type="EMBL" id="JBHLXH010000001">
    <property type="protein sequence ID" value="MFC0221083.1"/>
    <property type="molecule type" value="Genomic_DNA"/>
</dbReference>
<dbReference type="Pfam" id="PF00723">
    <property type="entry name" value="Glyco_hydro_15"/>
    <property type="match status" value="1"/>
</dbReference>
<evidence type="ECO:0000259" key="1">
    <source>
        <dbReference type="Pfam" id="PF00723"/>
    </source>
</evidence>
<sequence>MPQTLRQYALLADGERGALIGPRGDIGFLCAPRWHDDAAFSGLLGGRGAYTVTPRDERFTWGGHYERGSLVWRSRWVTTGAVVECREALAYPGERDRVVLLRRVEPVRGSAQVRAALDVRAGFDQHDMVVRRTAPTTWEGTSGDLTFRWTGVPGSARQYDGPVVADLDLAAGEHHDLVLEIARGPLPARPPRPADLWRRTEEAWADGQPDLGASVAPRESQHSYVVLRGLTSADGGMVAAATTSMPERADRGRDYDYRYAWIRDQAYAGQAAAAVGADDLLARAVGFVGDRVLDDGDHLAPAYTVDGGPVPEERPVSLTGYPGAPVRAGNHVTGQFQLDAVGESLLLLSAADARLGLDSHGTRAVESLVSTVRRRWREPDAGIWELEDRRWAHSRLMCAAGLRAAAARRGGAAGREWDRLADTLVRSVDEDCLHPDGRWQRAPDDQRVDAALVLAGVRGAVPAGDERQRRTLAAVLDELADDGYVYRFRQDRREPLHAEEGAFVLSGFHVALALLQQGDLTAAVRWYERNRGALGPPGLFAEEFDVVQRQLRGNLPQAFVHALALETGHRLAAAGLADRGFIEEDR</sequence>
<dbReference type="RefSeq" id="WP_378516792.1">
    <property type="nucleotide sequence ID" value="NZ_CBCSDI010000003.1"/>
</dbReference>
<dbReference type="PANTHER" id="PTHR31616">
    <property type="entry name" value="TREHALASE"/>
    <property type="match status" value="1"/>
</dbReference>
<comment type="caution">
    <text evidence="3">The sequence shown here is derived from an EMBL/GenBank/DDBJ whole genome shotgun (WGS) entry which is preliminary data.</text>
</comment>